<sequence>MAKKKQKTTDTNNLESILFNCREYLRSNASLNDKRDLLLTLVFMRFIGEKFENTQNEMRQECIDNGITDEEVIKSFLNSPSRYKGIAYVPEDARWSKIMEQPGTKLNAALDDAIQELENSGDELKGCIRIGLFTSINLSANVIKKVVDEVNKISHKTFGEEKDLIGRVYEYFLKSFAVNATKEEGEFYTPHDIVELIAAFIEPYDGTLYDPCCGSGGMFIQCAKYVEAKQGDIEKVNVYGQERDPATYRLAKMNLAMRGISHHLGEQNADTLSNDLHKGLCFDFIMANPPFNLKKWYNPNLSNDPRWADYATPPAGNANYAWILHMLSKLKAGKGIAGFLLANGALGDDDAIAIRQKLIENDKIEAIVVLPRELFYTTDISVTLWILNENKKGGTWHDRKQRNRENEILLMDLRSWNDNPIKKEQKKKIELKADQIKRATEIYFNWQSEGTDGTNYAEPELYRSVGLKELKEKNYSLVPSRYIEFVDRDNKINYHEVLTETASTVSDLLSRQEKNDKTLRNALKQLGYDCE</sequence>
<dbReference type="Gene3D" id="3.40.50.150">
    <property type="entry name" value="Vaccinia Virus protein VP39"/>
    <property type="match status" value="1"/>
</dbReference>
<evidence type="ECO:0000256" key="2">
    <source>
        <dbReference type="ARBA" id="ARBA00011900"/>
    </source>
</evidence>
<keyword evidence="11" id="KW-1185">Reference proteome</keyword>
<comment type="similarity">
    <text evidence="1">Belongs to the N(4)/N(6)-methyltransferase family.</text>
</comment>
<evidence type="ECO:0000256" key="4">
    <source>
        <dbReference type="ARBA" id="ARBA00022679"/>
    </source>
</evidence>
<evidence type="ECO:0000259" key="8">
    <source>
        <dbReference type="Pfam" id="PF02384"/>
    </source>
</evidence>
<dbReference type="OrthoDB" id="9814572at2"/>
<gene>
    <name evidence="10" type="ORF">F7018_12560</name>
</gene>
<dbReference type="PANTHER" id="PTHR42998:SF1">
    <property type="entry name" value="TYPE I RESTRICTION ENZYME HINDI METHYLASE SUBUNIT"/>
    <property type="match status" value="1"/>
</dbReference>
<feature type="domain" description="N6 adenine-specific DNA methyltransferase N-terminal" evidence="9">
    <location>
        <begin position="14"/>
        <end position="149"/>
    </location>
</feature>
<evidence type="ECO:0000256" key="3">
    <source>
        <dbReference type="ARBA" id="ARBA00022603"/>
    </source>
</evidence>
<accession>A0A7J5AE26</accession>
<evidence type="ECO:0000256" key="6">
    <source>
        <dbReference type="ARBA" id="ARBA00022747"/>
    </source>
</evidence>
<feature type="domain" description="DNA methylase adenine-specific" evidence="8">
    <location>
        <begin position="161"/>
        <end position="486"/>
    </location>
</feature>
<evidence type="ECO:0000256" key="5">
    <source>
        <dbReference type="ARBA" id="ARBA00022691"/>
    </source>
</evidence>
<comment type="catalytic activity">
    <reaction evidence="7">
        <text>a 2'-deoxyadenosine in DNA + S-adenosyl-L-methionine = an N(6)-methyl-2'-deoxyadenosine in DNA + S-adenosyl-L-homocysteine + H(+)</text>
        <dbReference type="Rhea" id="RHEA:15197"/>
        <dbReference type="Rhea" id="RHEA-COMP:12418"/>
        <dbReference type="Rhea" id="RHEA-COMP:12419"/>
        <dbReference type="ChEBI" id="CHEBI:15378"/>
        <dbReference type="ChEBI" id="CHEBI:57856"/>
        <dbReference type="ChEBI" id="CHEBI:59789"/>
        <dbReference type="ChEBI" id="CHEBI:90615"/>
        <dbReference type="ChEBI" id="CHEBI:90616"/>
        <dbReference type="EC" id="2.1.1.72"/>
    </reaction>
</comment>
<dbReference type="Pfam" id="PF02384">
    <property type="entry name" value="N6_Mtase"/>
    <property type="match status" value="1"/>
</dbReference>
<keyword evidence="3 10" id="KW-0489">Methyltransferase</keyword>
<keyword evidence="4" id="KW-0808">Transferase</keyword>
<dbReference type="EC" id="2.1.1.72" evidence="2"/>
<keyword evidence="6" id="KW-0680">Restriction system</keyword>
<dbReference type="RefSeq" id="WP_150900408.1">
    <property type="nucleotide sequence ID" value="NZ_WAAU01000024.1"/>
</dbReference>
<organism evidence="10 11">
    <name type="scientific">Tenacibaculum aiptasiae</name>
    <dbReference type="NCBI Taxonomy" id="426481"/>
    <lineage>
        <taxon>Bacteria</taxon>
        <taxon>Pseudomonadati</taxon>
        <taxon>Bacteroidota</taxon>
        <taxon>Flavobacteriia</taxon>
        <taxon>Flavobacteriales</taxon>
        <taxon>Flavobacteriaceae</taxon>
        <taxon>Tenacibaculum</taxon>
    </lineage>
</organism>
<dbReference type="Proteomes" id="UP000467305">
    <property type="component" value="Unassembled WGS sequence"/>
</dbReference>
<protein>
    <recommendedName>
        <fullName evidence="2">site-specific DNA-methyltransferase (adenine-specific)</fullName>
        <ecNumber evidence="2">2.1.1.72</ecNumber>
    </recommendedName>
</protein>
<dbReference type="Gene3D" id="1.20.1260.30">
    <property type="match status" value="1"/>
</dbReference>
<dbReference type="InterPro" id="IPR038333">
    <property type="entry name" value="T1MK-like_N_sf"/>
</dbReference>
<dbReference type="InterPro" id="IPR029063">
    <property type="entry name" value="SAM-dependent_MTases_sf"/>
</dbReference>
<name>A0A7J5AE26_9FLAO</name>
<proteinExistence type="inferred from homology"/>
<dbReference type="GO" id="GO:0009307">
    <property type="term" value="P:DNA restriction-modification system"/>
    <property type="evidence" value="ECO:0007669"/>
    <property type="project" value="UniProtKB-KW"/>
</dbReference>
<dbReference type="SUPFAM" id="SSF53335">
    <property type="entry name" value="S-adenosyl-L-methionine-dependent methyltransferases"/>
    <property type="match status" value="1"/>
</dbReference>
<dbReference type="AlphaFoldDB" id="A0A7J5AE26"/>
<dbReference type="GO" id="GO:0009007">
    <property type="term" value="F:site-specific DNA-methyltransferase (adenine-specific) activity"/>
    <property type="evidence" value="ECO:0007669"/>
    <property type="project" value="UniProtKB-EC"/>
</dbReference>
<evidence type="ECO:0000313" key="11">
    <source>
        <dbReference type="Proteomes" id="UP000467305"/>
    </source>
</evidence>
<evidence type="ECO:0000256" key="1">
    <source>
        <dbReference type="ARBA" id="ARBA00006594"/>
    </source>
</evidence>
<evidence type="ECO:0000259" key="9">
    <source>
        <dbReference type="Pfam" id="PF12161"/>
    </source>
</evidence>
<evidence type="ECO:0000313" key="10">
    <source>
        <dbReference type="EMBL" id="KAB1155299.1"/>
    </source>
</evidence>
<dbReference type="InterPro" id="IPR022749">
    <property type="entry name" value="D12N6_MeTrfase_N"/>
</dbReference>
<dbReference type="Pfam" id="PF12161">
    <property type="entry name" value="HsdM_N"/>
    <property type="match status" value="1"/>
</dbReference>
<dbReference type="PRINTS" id="PR00507">
    <property type="entry name" value="N12N6MTFRASE"/>
</dbReference>
<dbReference type="CDD" id="cd02440">
    <property type="entry name" value="AdoMet_MTases"/>
    <property type="match status" value="1"/>
</dbReference>
<dbReference type="InterPro" id="IPR003356">
    <property type="entry name" value="DNA_methylase_A-5"/>
</dbReference>
<dbReference type="GO" id="GO:0008170">
    <property type="term" value="F:N-methyltransferase activity"/>
    <property type="evidence" value="ECO:0007669"/>
    <property type="project" value="InterPro"/>
</dbReference>
<comment type="caution">
    <text evidence="10">The sequence shown here is derived from an EMBL/GenBank/DDBJ whole genome shotgun (WGS) entry which is preliminary data.</text>
</comment>
<dbReference type="GO" id="GO:0032259">
    <property type="term" value="P:methylation"/>
    <property type="evidence" value="ECO:0007669"/>
    <property type="project" value="UniProtKB-KW"/>
</dbReference>
<dbReference type="EMBL" id="WAAU01000024">
    <property type="protein sequence ID" value="KAB1155299.1"/>
    <property type="molecule type" value="Genomic_DNA"/>
</dbReference>
<keyword evidence="5" id="KW-0949">S-adenosyl-L-methionine</keyword>
<evidence type="ECO:0000256" key="7">
    <source>
        <dbReference type="ARBA" id="ARBA00047942"/>
    </source>
</evidence>
<dbReference type="InterPro" id="IPR052916">
    <property type="entry name" value="Type-I_RE_MTase_Subunit"/>
</dbReference>
<dbReference type="PANTHER" id="PTHR42998">
    <property type="entry name" value="TYPE I RESTRICTION ENZYME HINDVIIP M PROTEIN-RELATED"/>
    <property type="match status" value="1"/>
</dbReference>
<reference evidence="10 11" key="1">
    <citation type="submission" date="2019-09" db="EMBL/GenBank/DDBJ databases">
        <authorList>
            <person name="Cao W.R."/>
        </authorList>
    </citation>
    <scope>NUCLEOTIDE SEQUENCE [LARGE SCALE GENOMIC DNA]</scope>
    <source>
        <strain evidence="11">a4</strain>
    </source>
</reference>
<dbReference type="GO" id="GO:0003677">
    <property type="term" value="F:DNA binding"/>
    <property type="evidence" value="ECO:0007669"/>
    <property type="project" value="InterPro"/>
</dbReference>